<feature type="compositionally biased region" description="Basic and acidic residues" evidence="1">
    <location>
        <begin position="363"/>
        <end position="373"/>
    </location>
</feature>
<proteinExistence type="predicted"/>
<feature type="compositionally biased region" description="Basic residues" evidence="1">
    <location>
        <begin position="432"/>
        <end position="443"/>
    </location>
</feature>
<evidence type="ECO:0000256" key="1">
    <source>
        <dbReference type="SAM" id="MobiDB-lite"/>
    </source>
</evidence>
<feature type="non-terminal residue" evidence="3">
    <location>
        <position position="1"/>
    </location>
</feature>
<dbReference type="PANTHER" id="PTHR34276:SF1">
    <property type="entry name" value="MINI-RIBONUCLEASE 3"/>
    <property type="match status" value="1"/>
</dbReference>
<feature type="compositionally biased region" description="Polar residues" evidence="1">
    <location>
        <begin position="486"/>
        <end position="509"/>
    </location>
</feature>
<reference evidence="3" key="1">
    <citation type="submission" date="2019-12" db="EMBL/GenBank/DDBJ databases">
        <title>Genome sequencing and annotation of Brassica cretica.</title>
        <authorList>
            <person name="Studholme D.J."/>
            <person name="Sarris P."/>
        </authorList>
    </citation>
    <scope>NUCLEOTIDE SEQUENCE</scope>
    <source>
        <strain evidence="3">PFS-109/04</strain>
        <tissue evidence="3">Leaf</tissue>
    </source>
</reference>
<dbReference type="InterPro" id="IPR036389">
    <property type="entry name" value="RNase_III_sf"/>
</dbReference>
<feature type="domain" description="RNase III" evidence="2">
    <location>
        <begin position="103"/>
        <end position="180"/>
    </location>
</feature>
<feature type="compositionally biased region" description="Polar residues" evidence="1">
    <location>
        <begin position="34"/>
        <end position="44"/>
    </location>
</feature>
<feature type="compositionally biased region" description="Basic and acidic residues" evidence="1">
    <location>
        <begin position="519"/>
        <end position="529"/>
    </location>
</feature>
<dbReference type="Pfam" id="PF00636">
    <property type="entry name" value="Ribonuclease_3"/>
    <property type="match status" value="2"/>
</dbReference>
<feature type="compositionally biased region" description="Basic and acidic residues" evidence="1">
    <location>
        <begin position="464"/>
        <end position="474"/>
    </location>
</feature>
<feature type="compositionally biased region" description="Polar residues" evidence="1">
    <location>
        <begin position="530"/>
        <end position="539"/>
    </location>
</feature>
<feature type="compositionally biased region" description="Basic and acidic residues" evidence="1">
    <location>
        <begin position="420"/>
        <end position="431"/>
    </location>
</feature>
<feature type="compositionally biased region" description="Basic and acidic residues" evidence="1">
    <location>
        <begin position="391"/>
        <end position="401"/>
    </location>
</feature>
<feature type="domain" description="RNase III" evidence="2">
    <location>
        <begin position="253"/>
        <end position="318"/>
    </location>
</feature>
<accession>A0A8S9P754</accession>
<dbReference type="AlphaFoldDB" id="A0A8S9P754"/>
<dbReference type="Gene3D" id="1.10.1520.10">
    <property type="entry name" value="Ribonuclease III domain"/>
    <property type="match status" value="2"/>
</dbReference>
<feature type="region of interest" description="Disordered" evidence="1">
    <location>
        <begin position="612"/>
        <end position="636"/>
    </location>
</feature>
<gene>
    <name evidence="3" type="ORF">F2Q69_00010121</name>
</gene>
<name>A0A8S9P754_BRACR</name>
<feature type="region of interest" description="Disordered" evidence="1">
    <location>
        <begin position="21"/>
        <end position="49"/>
    </location>
</feature>
<feature type="region of interest" description="Disordered" evidence="1">
    <location>
        <begin position="359"/>
        <end position="547"/>
    </location>
</feature>
<feature type="region of interest" description="Disordered" evidence="1">
    <location>
        <begin position="169"/>
        <end position="198"/>
    </location>
</feature>
<feature type="compositionally biased region" description="Polar residues" evidence="1">
    <location>
        <begin position="183"/>
        <end position="193"/>
    </location>
</feature>
<evidence type="ECO:0000259" key="2">
    <source>
        <dbReference type="Pfam" id="PF00636"/>
    </source>
</evidence>
<dbReference type="InterPro" id="IPR000999">
    <property type="entry name" value="RNase_III_dom"/>
</dbReference>
<dbReference type="Proteomes" id="UP000712600">
    <property type="component" value="Unassembled WGS sequence"/>
</dbReference>
<organism evidence="3 4">
    <name type="scientific">Brassica cretica</name>
    <name type="common">Mustard</name>
    <dbReference type="NCBI Taxonomy" id="69181"/>
    <lineage>
        <taxon>Eukaryota</taxon>
        <taxon>Viridiplantae</taxon>
        <taxon>Streptophyta</taxon>
        <taxon>Embryophyta</taxon>
        <taxon>Tracheophyta</taxon>
        <taxon>Spermatophyta</taxon>
        <taxon>Magnoliopsida</taxon>
        <taxon>eudicotyledons</taxon>
        <taxon>Gunneridae</taxon>
        <taxon>Pentapetalae</taxon>
        <taxon>rosids</taxon>
        <taxon>malvids</taxon>
        <taxon>Brassicales</taxon>
        <taxon>Brassicaceae</taxon>
        <taxon>Brassiceae</taxon>
        <taxon>Brassica</taxon>
    </lineage>
</organism>
<comment type="caution">
    <text evidence="3">The sequence shown here is derived from an EMBL/GenBank/DDBJ whole genome shotgun (WGS) entry which is preliminary data.</text>
</comment>
<dbReference type="GO" id="GO:0006396">
    <property type="term" value="P:RNA processing"/>
    <property type="evidence" value="ECO:0007669"/>
    <property type="project" value="InterPro"/>
</dbReference>
<feature type="compositionally biased region" description="Polar residues" evidence="1">
    <location>
        <begin position="453"/>
        <end position="463"/>
    </location>
</feature>
<feature type="compositionally biased region" description="Basic residues" evidence="1">
    <location>
        <begin position="402"/>
        <end position="411"/>
    </location>
</feature>
<evidence type="ECO:0000313" key="4">
    <source>
        <dbReference type="Proteomes" id="UP000712600"/>
    </source>
</evidence>
<evidence type="ECO:0000313" key="3">
    <source>
        <dbReference type="EMBL" id="KAF3510725.1"/>
    </source>
</evidence>
<dbReference type="PANTHER" id="PTHR34276">
    <property type="entry name" value="MINI-RIBONUCLEASE 3"/>
    <property type="match status" value="1"/>
</dbReference>
<dbReference type="EMBL" id="QGKX02001521">
    <property type="protein sequence ID" value="KAF3510725.1"/>
    <property type="molecule type" value="Genomic_DNA"/>
</dbReference>
<sequence>MAIVSVSSSLVRAALDTTKPKLRYNPNAPRNVKRNPNSTTSFVPPSSPAARVLTTTGTTSVSVSDLLKRPASKGNDFSCVGYEKWFPSPPKVGKPRSVFNAASLAYIGDSIYEIYARRHFLFPPLSIEEYNDRVRAVVRCEAQYALLHKLLDEDFLTKDERAALDTTKPKLRYNPNAPRNVKRNPNSTTSFVPPSSPAATVLTTTGTTSVSVSDLLKRPASKGDDEGSCVGYEKWFPSPPKVGKPRSVFNAASLAYIGDSIYEIYARRHFLFPPLSIEEYNDRVRAVVRCEAQYALLHKLLDEDFLTKDERSVAKHRSIFWVISFPDFYPPDSSPDCVGGTISAGHLHRRSTLMTMVSSTNIEDGKRRQEDRKRARQYQSSRHGGARWTNYRREVGQEYHRHPSLGRRKNAGKSSETGIEENKRRYDDRSFSRHHSPPHRRSSTPRGTHERVSSSLNSQARSHQSIDRSRDHGNSPRPSPIIENISGASHSPATAPTNNQKRISISSRLSDPRTGICSGEERIPAKERLSVNTQRTSRSGTERQVTETEDLPHLAAPNLEVVVQPRFCDSITRPSSSNIFDTGRLGPGERSPIRTLSEDRVHVSLRLGPLLSDTTKDTEESSELPNHPTLSAKAPGKRIARRCNLRSPSQGVAMKKRRITKTHSSPRRKLMLDAITARGR</sequence>
<dbReference type="GO" id="GO:0004525">
    <property type="term" value="F:ribonuclease III activity"/>
    <property type="evidence" value="ECO:0007669"/>
    <property type="project" value="InterPro"/>
</dbReference>
<protein>
    <recommendedName>
        <fullName evidence="2">RNase III domain-containing protein</fullName>
    </recommendedName>
</protein>
<dbReference type="SUPFAM" id="SSF69065">
    <property type="entry name" value="RNase III domain-like"/>
    <property type="match status" value="2"/>
</dbReference>